<proteinExistence type="predicted"/>
<keyword evidence="2" id="KW-1133">Transmembrane helix</keyword>
<evidence type="ECO:0000256" key="2">
    <source>
        <dbReference type="SAM" id="Phobius"/>
    </source>
</evidence>
<feature type="compositionally biased region" description="Basic and acidic residues" evidence="1">
    <location>
        <begin position="38"/>
        <end position="47"/>
    </location>
</feature>
<evidence type="ECO:0000256" key="1">
    <source>
        <dbReference type="SAM" id="MobiDB-lite"/>
    </source>
</evidence>
<evidence type="ECO:0000313" key="4">
    <source>
        <dbReference type="Proteomes" id="UP000886750"/>
    </source>
</evidence>
<reference evidence="3" key="1">
    <citation type="journal article" date="2021" name="PeerJ">
        <title>Extensive microbial diversity within the chicken gut microbiome revealed by metagenomics and culture.</title>
        <authorList>
            <person name="Gilroy R."/>
            <person name="Ravi A."/>
            <person name="Getino M."/>
            <person name="Pursley I."/>
            <person name="Horton D.L."/>
            <person name="Alikhan N.F."/>
            <person name="Baker D."/>
            <person name="Gharbi K."/>
            <person name="Hall N."/>
            <person name="Watson M."/>
            <person name="Adriaenssens E.M."/>
            <person name="Foster-Nyarko E."/>
            <person name="Jarju S."/>
            <person name="Secka A."/>
            <person name="Antonio M."/>
            <person name="Oren A."/>
            <person name="Chaudhuri R.R."/>
            <person name="La Ragione R."/>
            <person name="Hildebrand F."/>
            <person name="Pallen M.J."/>
        </authorList>
    </citation>
    <scope>NUCLEOTIDE SEQUENCE</scope>
    <source>
        <strain evidence="3">1345</strain>
    </source>
</reference>
<comment type="caution">
    <text evidence="3">The sequence shown here is derived from an EMBL/GenBank/DDBJ whole genome shotgun (WGS) entry which is preliminary data.</text>
</comment>
<accession>A0A9D1ZV89</accession>
<reference evidence="3" key="2">
    <citation type="submission" date="2021-04" db="EMBL/GenBank/DDBJ databases">
        <authorList>
            <person name="Gilroy R."/>
        </authorList>
    </citation>
    <scope>NUCLEOTIDE SEQUENCE</scope>
    <source>
        <strain evidence="3">1345</strain>
    </source>
</reference>
<name>A0A9D1ZV89_9FIRM</name>
<evidence type="ECO:0000313" key="3">
    <source>
        <dbReference type="EMBL" id="HIY97102.1"/>
    </source>
</evidence>
<dbReference type="AlphaFoldDB" id="A0A9D1ZV89"/>
<dbReference type="Proteomes" id="UP000886750">
    <property type="component" value="Unassembled WGS sequence"/>
</dbReference>
<feature type="region of interest" description="Disordered" evidence="1">
    <location>
        <begin position="38"/>
        <end position="77"/>
    </location>
</feature>
<keyword evidence="2" id="KW-0472">Membrane</keyword>
<gene>
    <name evidence="3" type="ORF">H9729_05380</name>
</gene>
<organism evidence="3 4">
    <name type="scientific">Candidatus Borkfalkia excrementigallinarum</name>
    <dbReference type="NCBI Taxonomy" id="2838506"/>
    <lineage>
        <taxon>Bacteria</taxon>
        <taxon>Bacillati</taxon>
        <taxon>Bacillota</taxon>
        <taxon>Clostridia</taxon>
        <taxon>Christensenellales</taxon>
        <taxon>Christensenellaceae</taxon>
        <taxon>Candidatus Borkfalkia</taxon>
    </lineage>
</organism>
<sequence>MAFNLLANALAGAAYLILLFGLCFGSVVGIKLLNRKLRENERKPSDEAKEEEPAPVPEKKAPAPRAAAKKRTASARPKTQKIYYIVEKKSTRSKTEYAEPKEIKFEK</sequence>
<dbReference type="EMBL" id="DXCQ01000049">
    <property type="protein sequence ID" value="HIY97102.1"/>
    <property type="molecule type" value="Genomic_DNA"/>
</dbReference>
<keyword evidence="2" id="KW-0812">Transmembrane</keyword>
<protein>
    <submittedName>
        <fullName evidence="3">Uncharacterized protein</fullName>
    </submittedName>
</protein>
<feature type="transmembrane region" description="Helical" evidence="2">
    <location>
        <begin position="12"/>
        <end position="33"/>
    </location>
</feature>